<sequence>MSSNLSEYIQSNSRKNEQIIDSPNAHRILWLFPILEMFIYLFLGLLLFQISSLFLSNLPPIPSFFLPSGSLPSSTSLLILYFIFVLLYMLFKLSSQLLDSGSKEIILTNSRLVIRSSGLSTETIEFDLDKVESVTVRKSFGGSMFGYGDLIIMGVGGSRHEFQSISNPSVFRSKFNDASIKFIASKSN</sequence>
<accession>A0A075G067</accession>
<dbReference type="AlphaFoldDB" id="A0A075G067"/>
<protein>
    <recommendedName>
        <fullName evidence="2">YdbS-like PH domain-containing protein</fullName>
    </recommendedName>
</protein>
<name>A0A075G067_9EURY</name>
<proteinExistence type="predicted"/>
<dbReference type="Pfam" id="PF03703">
    <property type="entry name" value="bPH_2"/>
    <property type="match status" value="1"/>
</dbReference>
<feature type="transmembrane region" description="Helical" evidence="1">
    <location>
        <begin position="70"/>
        <end position="91"/>
    </location>
</feature>
<reference evidence="3" key="1">
    <citation type="journal article" date="2014" name="Genome Biol. Evol.">
        <title>Pangenome evidence for extensive interdomain horizontal transfer affecting lineage core and shell genes in uncultured planktonic thaumarchaeota and euryarchaeota.</title>
        <authorList>
            <person name="Deschamps P."/>
            <person name="Zivanovic Y."/>
            <person name="Moreira D."/>
            <person name="Rodriguez-Valera F."/>
            <person name="Lopez-Garcia P."/>
        </authorList>
    </citation>
    <scope>NUCLEOTIDE SEQUENCE</scope>
</reference>
<feature type="domain" description="YdbS-like PH" evidence="2">
    <location>
        <begin position="106"/>
        <end position="172"/>
    </location>
</feature>
<dbReference type="InterPro" id="IPR005182">
    <property type="entry name" value="YdbS-like_PH"/>
</dbReference>
<dbReference type="EMBL" id="KF900445">
    <property type="protein sequence ID" value="AIE95277.1"/>
    <property type="molecule type" value="Genomic_DNA"/>
</dbReference>
<evidence type="ECO:0000256" key="1">
    <source>
        <dbReference type="SAM" id="Phobius"/>
    </source>
</evidence>
<dbReference type="PANTHER" id="PTHR37938">
    <property type="entry name" value="BLL0215 PROTEIN"/>
    <property type="match status" value="1"/>
</dbReference>
<feature type="transmembrane region" description="Helical" evidence="1">
    <location>
        <begin position="28"/>
        <end position="50"/>
    </location>
</feature>
<keyword evidence="1" id="KW-0472">Membrane</keyword>
<keyword evidence="1" id="KW-0812">Transmembrane</keyword>
<evidence type="ECO:0000313" key="3">
    <source>
        <dbReference type="EMBL" id="AIE95277.1"/>
    </source>
</evidence>
<dbReference type="PANTHER" id="PTHR37938:SF1">
    <property type="entry name" value="BLL0215 PROTEIN"/>
    <property type="match status" value="1"/>
</dbReference>
<keyword evidence="1" id="KW-1133">Transmembrane helix</keyword>
<evidence type="ECO:0000259" key="2">
    <source>
        <dbReference type="Pfam" id="PF03703"/>
    </source>
</evidence>
<organism evidence="3">
    <name type="scientific">uncultured marine group II/III euryarchaeote AD1000_61_A07</name>
    <dbReference type="NCBI Taxonomy" id="1457792"/>
    <lineage>
        <taxon>Archaea</taxon>
        <taxon>Methanobacteriati</taxon>
        <taxon>Methanobacteriota</taxon>
        <taxon>environmental samples</taxon>
    </lineage>
</organism>